<dbReference type="EMBL" id="KQ980581">
    <property type="protein sequence ID" value="KYN15264.1"/>
    <property type="molecule type" value="Genomic_DNA"/>
</dbReference>
<proteinExistence type="predicted"/>
<evidence type="ECO:0000313" key="1">
    <source>
        <dbReference type="EMBL" id="KYN15264.1"/>
    </source>
</evidence>
<sequence length="68" mass="7642">MYFNIDRHSLLGVLTTAREHSARAIFRVNALRAAKCSIVVFTRKKLPRLGEKARDQTGHDMSGHGTAY</sequence>
<keyword evidence="2" id="KW-1185">Reference proteome</keyword>
<dbReference type="Proteomes" id="UP000078492">
    <property type="component" value="Unassembled WGS sequence"/>
</dbReference>
<name>A0A195DRX3_9HYME</name>
<organism evidence="1 2">
    <name type="scientific">Trachymyrmex cornetzi</name>
    <dbReference type="NCBI Taxonomy" id="471704"/>
    <lineage>
        <taxon>Eukaryota</taxon>
        <taxon>Metazoa</taxon>
        <taxon>Ecdysozoa</taxon>
        <taxon>Arthropoda</taxon>
        <taxon>Hexapoda</taxon>
        <taxon>Insecta</taxon>
        <taxon>Pterygota</taxon>
        <taxon>Neoptera</taxon>
        <taxon>Endopterygota</taxon>
        <taxon>Hymenoptera</taxon>
        <taxon>Apocrita</taxon>
        <taxon>Aculeata</taxon>
        <taxon>Formicoidea</taxon>
        <taxon>Formicidae</taxon>
        <taxon>Myrmicinae</taxon>
        <taxon>Trachymyrmex</taxon>
    </lineage>
</organism>
<dbReference type="AlphaFoldDB" id="A0A195DRX3"/>
<evidence type="ECO:0000313" key="2">
    <source>
        <dbReference type="Proteomes" id="UP000078492"/>
    </source>
</evidence>
<accession>A0A195DRX3</accession>
<gene>
    <name evidence="1" type="ORF">ALC57_12312</name>
</gene>
<protein>
    <submittedName>
        <fullName evidence="1">Uncharacterized protein</fullName>
    </submittedName>
</protein>
<reference evidence="1 2" key="1">
    <citation type="submission" date="2015-09" db="EMBL/GenBank/DDBJ databases">
        <title>Trachymyrmex cornetzi WGS genome.</title>
        <authorList>
            <person name="Nygaard S."/>
            <person name="Hu H."/>
            <person name="Boomsma J."/>
            <person name="Zhang G."/>
        </authorList>
    </citation>
    <scope>NUCLEOTIDE SEQUENCE [LARGE SCALE GENOMIC DNA]</scope>
    <source>
        <strain evidence="1">Tcor2-1</strain>
        <tissue evidence="1">Whole body</tissue>
    </source>
</reference>